<name>A0A939H7E1_9CLOT</name>
<evidence type="ECO:0000256" key="4">
    <source>
        <dbReference type="ARBA" id="ARBA00022723"/>
    </source>
</evidence>
<evidence type="ECO:0000259" key="11">
    <source>
        <dbReference type="Pfam" id="PF12323"/>
    </source>
</evidence>
<dbReference type="GO" id="GO:0003677">
    <property type="term" value="F:DNA binding"/>
    <property type="evidence" value="ECO:0007669"/>
    <property type="project" value="UniProtKB-KW"/>
</dbReference>
<evidence type="ECO:0000313" key="12">
    <source>
        <dbReference type="EMBL" id="MBO1265667.1"/>
    </source>
</evidence>
<dbReference type="GO" id="GO:0046872">
    <property type="term" value="F:metal ion binding"/>
    <property type="evidence" value="ECO:0007669"/>
    <property type="project" value="UniProtKB-KW"/>
</dbReference>
<feature type="coiled-coil region" evidence="8">
    <location>
        <begin position="206"/>
        <end position="244"/>
    </location>
</feature>
<comment type="similarity">
    <text evidence="1">In the C-terminal section; belongs to the transposase 35 family.</text>
</comment>
<keyword evidence="13" id="KW-1185">Reference proteome</keyword>
<keyword evidence="7" id="KW-0233">DNA recombination</keyword>
<evidence type="ECO:0000256" key="5">
    <source>
        <dbReference type="ARBA" id="ARBA00022833"/>
    </source>
</evidence>
<keyword evidence="3" id="KW-0815">Transposition</keyword>
<sequence>MLKSYKTEIHPTEKQKHKINRTIGVCRFIYNFYIAENKEIYKAEKNFLSGMDFSKWLNNEFLPDNPEYLWIREVSSKAVKQSIMNGEKAFRKFFRKQSGFPRFKKKNRSDVKAYFPRNNSSDWTIERHRLKIPTLGFVRLKEKGYIPMDSMVKSGTVSMKAGRYYVSVLIEAEEKPYDIPEGNGIGIDLGIKDFAVVSTMENPFANINKTRSVRELEKRLKREQRRLSRKYESLKVRNKETKGEATRQNIHKQTIKVQKLHQRLSCIRENHINQVISQVIRQKPSFITIEDLNVKVMMKNRHLAKAVQGQNFYSFRLKLADKCRKNGIELRIADRWYPSSKLCSECGSIRKDLKLSDRTYRCDACGFVIDRDRNASINLLNAKVYTVAP</sequence>
<evidence type="ECO:0000259" key="9">
    <source>
        <dbReference type="Pfam" id="PF01385"/>
    </source>
</evidence>
<keyword evidence="5" id="KW-0862">Zinc</keyword>
<evidence type="ECO:0000259" key="10">
    <source>
        <dbReference type="Pfam" id="PF07282"/>
    </source>
</evidence>
<dbReference type="Pfam" id="PF01385">
    <property type="entry name" value="OrfB_IS605"/>
    <property type="match status" value="1"/>
</dbReference>
<evidence type="ECO:0000256" key="8">
    <source>
        <dbReference type="SAM" id="Coils"/>
    </source>
</evidence>
<gene>
    <name evidence="12" type="ORF">J3A84_11565</name>
</gene>
<evidence type="ECO:0000256" key="7">
    <source>
        <dbReference type="ARBA" id="ARBA00023172"/>
    </source>
</evidence>
<dbReference type="EMBL" id="JAFNJU010000009">
    <property type="protein sequence ID" value="MBO1265667.1"/>
    <property type="molecule type" value="Genomic_DNA"/>
</dbReference>
<organism evidence="12 13">
    <name type="scientific">Proteiniclasticum aestuarii</name>
    <dbReference type="NCBI Taxonomy" id="2817862"/>
    <lineage>
        <taxon>Bacteria</taxon>
        <taxon>Bacillati</taxon>
        <taxon>Bacillota</taxon>
        <taxon>Clostridia</taxon>
        <taxon>Eubacteriales</taxon>
        <taxon>Clostridiaceae</taxon>
        <taxon>Proteiniclasticum</taxon>
    </lineage>
</organism>
<evidence type="ECO:0000256" key="3">
    <source>
        <dbReference type="ARBA" id="ARBA00022578"/>
    </source>
</evidence>
<keyword evidence="6" id="KW-0238">DNA-binding</keyword>
<accession>A0A939H7E1</accession>
<dbReference type="InterPro" id="IPR001959">
    <property type="entry name" value="Transposase"/>
</dbReference>
<dbReference type="InterPro" id="IPR021027">
    <property type="entry name" value="Transposase_put_HTH"/>
</dbReference>
<dbReference type="InterPro" id="IPR051399">
    <property type="entry name" value="RNA-guided_DNA_endo/Transpos"/>
</dbReference>
<evidence type="ECO:0000256" key="2">
    <source>
        <dbReference type="ARBA" id="ARBA00011044"/>
    </source>
</evidence>
<comment type="similarity">
    <text evidence="2">In the N-terminal section; belongs to the transposase 2 family.</text>
</comment>
<dbReference type="GO" id="GO:0006310">
    <property type="term" value="P:DNA recombination"/>
    <property type="evidence" value="ECO:0007669"/>
    <property type="project" value="UniProtKB-KW"/>
</dbReference>
<dbReference type="RefSeq" id="WP_207600193.1">
    <property type="nucleotide sequence ID" value="NZ_JAFNJU010000009.1"/>
</dbReference>
<dbReference type="AlphaFoldDB" id="A0A939H7E1"/>
<dbReference type="Pfam" id="PF07282">
    <property type="entry name" value="Cas12f1-like_TNB"/>
    <property type="match status" value="1"/>
</dbReference>
<keyword evidence="8" id="KW-0175">Coiled coil</keyword>
<dbReference type="Pfam" id="PF12323">
    <property type="entry name" value="HTH_OrfB_IS605"/>
    <property type="match status" value="1"/>
</dbReference>
<dbReference type="InterPro" id="IPR010095">
    <property type="entry name" value="Cas12f1-like_TNB"/>
</dbReference>
<keyword evidence="4" id="KW-0479">Metal-binding</keyword>
<dbReference type="Proteomes" id="UP000664218">
    <property type="component" value="Unassembled WGS sequence"/>
</dbReference>
<evidence type="ECO:0000256" key="6">
    <source>
        <dbReference type="ARBA" id="ARBA00023125"/>
    </source>
</evidence>
<dbReference type="NCBIfam" id="NF040570">
    <property type="entry name" value="guided_TnpB"/>
    <property type="match status" value="1"/>
</dbReference>
<evidence type="ECO:0000313" key="13">
    <source>
        <dbReference type="Proteomes" id="UP000664218"/>
    </source>
</evidence>
<feature type="domain" description="Cas12f1-like TNB" evidence="10">
    <location>
        <begin position="312"/>
        <end position="379"/>
    </location>
</feature>
<reference evidence="12" key="1">
    <citation type="submission" date="2021-03" db="EMBL/GenBank/DDBJ databases">
        <title>Proteiniclasticum marinus sp. nov., isolated from tidal flat sediment.</title>
        <authorList>
            <person name="Namirimu T."/>
            <person name="Yang J.-A."/>
            <person name="Yang S.-H."/>
            <person name="Kim Y.-J."/>
            <person name="Kwon K.K."/>
        </authorList>
    </citation>
    <scope>NUCLEOTIDE SEQUENCE</scope>
    <source>
        <strain evidence="12">SCR006</strain>
    </source>
</reference>
<protein>
    <submittedName>
        <fullName evidence="12">Transposase</fullName>
    </submittedName>
</protein>
<feature type="domain" description="Probable transposase IS891/IS1136/IS1341" evidence="9">
    <location>
        <begin position="168"/>
        <end position="301"/>
    </location>
</feature>
<dbReference type="PANTHER" id="PTHR30405">
    <property type="entry name" value="TRANSPOSASE"/>
    <property type="match status" value="1"/>
</dbReference>
<dbReference type="PANTHER" id="PTHR30405:SF25">
    <property type="entry name" value="RNA-GUIDED DNA ENDONUCLEASE INSQ-RELATED"/>
    <property type="match status" value="1"/>
</dbReference>
<comment type="caution">
    <text evidence="12">The sequence shown here is derived from an EMBL/GenBank/DDBJ whole genome shotgun (WGS) entry which is preliminary data.</text>
</comment>
<feature type="domain" description="Transposase putative helix-turn-helix" evidence="11">
    <location>
        <begin position="1"/>
        <end position="45"/>
    </location>
</feature>
<evidence type="ECO:0000256" key="1">
    <source>
        <dbReference type="ARBA" id="ARBA00008761"/>
    </source>
</evidence>
<proteinExistence type="inferred from homology"/>
<dbReference type="GO" id="GO:0032196">
    <property type="term" value="P:transposition"/>
    <property type="evidence" value="ECO:0007669"/>
    <property type="project" value="UniProtKB-KW"/>
</dbReference>